<accession>A0ABV7EEM5</accession>
<dbReference type="Proteomes" id="UP001595378">
    <property type="component" value="Unassembled WGS sequence"/>
</dbReference>
<name>A0ABV7EEM5_9SPHN</name>
<feature type="signal peptide" evidence="2">
    <location>
        <begin position="1"/>
        <end position="19"/>
    </location>
</feature>
<feature type="region of interest" description="Disordered" evidence="1">
    <location>
        <begin position="32"/>
        <end position="93"/>
    </location>
</feature>
<organism evidence="3 4">
    <name type="scientific">Alteraurantiacibacter lauratis</name>
    <dbReference type="NCBI Taxonomy" id="2054627"/>
    <lineage>
        <taxon>Bacteria</taxon>
        <taxon>Pseudomonadati</taxon>
        <taxon>Pseudomonadota</taxon>
        <taxon>Alphaproteobacteria</taxon>
        <taxon>Sphingomonadales</taxon>
        <taxon>Erythrobacteraceae</taxon>
        <taxon>Alteraurantiacibacter</taxon>
    </lineage>
</organism>
<keyword evidence="2" id="KW-0732">Signal</keyword>
<proteinExistence type="predicted"/>
<dbReference type="PROSITE" id="PS51257">
    <property type="entry name" value="PROKAR_LIPOPROTEIN"/>
    <property type="match status" value="1"/>
</dbReference>
<protein>
    <submittedName>
        <fullName evidence="3">Uncharacterized protein</fullName>
    </submittedName>
</protein>
<evidence type="ECO:0000313" key="3">
    <source>
        <dbReference type="EMBL" id="MFC3100401.1"/>
    </source>
</evidence>
<dbReference type="EMBL" id="JBHRSU010000005">
    <property type="protein sequence ID" value="MFC3100401.1"/>
    <property type="molecule type" value="Genomic_DNA"/>
</dbReference>
<sequence length="93" mass="9069">MPPLRPVAFPALAALLALAACGDGAALVAEEGTSSGEVLPGSISDTMLPIDSTRSEPPLIEEAPVATATAPPGAAPVEAPEDGPAAEPESVAE</sequence>
<feature type="chain" id="PRO_5045573066" evidence="2">
    <location>
        <begin position="20"/>
        <end position="93"/>
    </location>
</feature>
<evidence type="ECO:0000256" key="1">
    <source>
        <dbReference type="SAM" id="MobiDB-lite"/>
    </source>
</evidence>
<evidence type="ECO:0000256" key="2">
    <source>
        <dbReference type="SAM" id="SignalP"/>
    </source>
</evidence>
<gene>
    <name evidence="3" type="ORF">ACFODK_05795</name>
</gene>
<dbReference type="RefSeq" id="WP_336917656.1">
    <property type="nucleotide sequence ID" value="NZ_JBANRN010000002.1"/>
</dbReference>
<evidence type="ECO:0000313" key="4">
    <source>
        <dbReference type="Proteomes" id="UP001595378"/>
    </source>
</evidence>
<keyword evidence="4" id="KW-1185">Reference proteome</keyword>
<feature type="compositionally biased region" description="Low complexity" evidence="1">
    <location>
        <begin position="61"/>
        <end position="93"/>
    </location>
</feature>
<comment type="caution">
    <text evidence="3">The sequence shown here is derived from an EMBL/GenBank/DDBJ whole genome shotgun (WGS) entry which is preliminary data.</text>
</comment>
<reference evidence="4" key="1">
    <citation type="journal article" date="2019" name="Int. J. Syst. Evol. Microbiol.">
        <title>The Global Catalogue of Microorganisms (GCM) 10K type strain sequencing project: providing services to taxonomists for standard genome sequencing and annotation.</title>
        <authorList>
            <consortium name="The Broad Institute Genomics Platform"/>
            <consortium name="The Broad Institute Genome Sequencing Center for Infectious Disease"/>
            <person name="Wu L."/>
            <person name="Ma J."/>
        </authorList>
    </citation>
    <scope>NUCLEOTIDE SEQUENCE [LARGE SCALE GENOMIC DNA]</scope>
    <source>
        <strain evidence="4">KCTC 52606</strain>
    </source>
</reference>